<sequence>MKKILLSVVVFMTALSFNACSDSEMNRSNPVVGAESQTHSANIDFGKTIPVSMIKEDGLIKVGFMISAQFYTLKNTAENKQSINLIEKAIQRETPIHVYLKPNSTEIANIEHITPAEARSFKSMLTKRSNERSRGAVGTLESVIPDQATLIDLFKQIKSQSCGSSTSSRECINFGYPVDGCYARAHKMREILMRNGYDCEKQFVYGNLKASNGSCCVSWNYHVAILVSYRNASGNIEKRIIDPSLFPNRPVTDQEWRDACTNSSCGGTSVSSYANTPGDVYYRSRSGFQKYDDDSVNTNCVLTIFSGLSGCYPSPAPSVRRCDY</sequence>
<protein>
    <recommendedName>
        <fullName evidence="2">Protein glutaminase domain-containing protein</fullName>
    </recommendedName>
</protein>
<dbReference type="Pfam" id="PF18626">
    <property type="entry name" value="Gln_deamidase_2"/>
    <property type="match status" value="1"/>
</dbReference>
<gene>
    <name evidence="3" type="ORF">GNY06_07195</name>
</gene>
<evidence type="ECO:0000259" key="2">
    <source>
        <dbReference type="Pfam" id="PF18626"/>
    </source>
</evidence>
<organism evidence="3 4">
    <name type="scientific">Elizabethkingia argenteiflava</name>
    <dbReference type="NCBI Taxonomy" id="2681556"/>
    <lineage>
        <taxon>Bacteria</taxon>
        <taxon>Pseudomonadati</taxon>
        <taxon>Bacteroidota</taxon>
        <taxon>Flavobacteriia</taxon>
        <taxon>Flavobacteriales</taxon>
        <taxon>Weeksellaceae</taxon>
        <taxon>Elizabethkingia</taxon>
    </lineage>
</organism>
<feature type="signal peptide" evidence="1">
    <location>
        <begin position="1"/>
        <end position="21"/>
    </location>
</feature>
<dbReference type="Gene3D" id="3.10.620.30">
    <property type="match status" value="1"/>
</dbReference>
<reference evidence="3 4" key="1">
    <citation type="submission" date="2019-11" db="EMBL/GenBank/DDBJ databases">
        <title>Characterization of Elizabethkingia argenteiflava sp. nov., isolated from inner surface of Soybean Pods.</title>
        <authorList>
            <person name="Mo S."/>
        </authorList>
    </citation>
    <scope>NUCLEOTIDE SEQUENCE [LARGE SCALE GENOMIC DNA]</scope>
    <source>
        <strain evidence="3 4">YB22</strain>
    </source>
</reference>
<proteinExistence type="predicted"/>
<evidence type="ECO:0000256" key="1">
    <source>
        <dbReference type="SAM" id="SignalP"/>
    </source>
</evidence>
<dbReference type="Gene3D" id="2.40.50.340">
    <property type="match status" value="1"/>
</dbReference>
<dbReference type="AlphaFoldDB" id="A0A845PSD1"/>
<evidence type="ECO:0000313" key="4">
    <source>
        <dbReference type="Proteomes" id="UP000553459"/>
    </source>
</evidence>
<accession>A0A845PSD1</accession>
<dbReference type="RefSeq" id="WP_166519454.1">
    <property type="nucleotide sequence ID" value="NZ_JAAABJ010000509.1"/>
</dbReference>
<feature type="chain" id="PRO_5032897201" description="Protein glutaminase domain-containing protein" evidence="1">
    <location>
        <begin position="22"/>
        <end position="324"/>
    </location>
</feature>
<evidence type="ECO:0000313" key="3">
    <source>
        <dbReference type="EMBL" id="NAW51169.1"/>
    </source>
</evidence>
<keyword evidence="1" id="KW-0732">Signal</keyword>
<dbReference type="Proteomes" id="UP000553459">
    <property type="component" value="Unassembled WGS sequence"/>
</dbReference>
<dbReference type="NCBIfam" id="NF040782">
    <property type="entry name" value="PG_glutam_Chrys"/>
    <property type="match status" value="1"/>
</dbReference>
<comment type="caution">
    <text evidence="3">The sequence shown here is derived from an EMBL/GenBank/DDBJ whole genome shotgun (WGS) entry which is preliminary data.</text>
</comment>
<keyword evidence="4" id="KW-1185">Reference proteome</keyword>
<dbReference type="InterPro" id="IPR041325">
    <property type="entry name" value="Gln_deamidase_2"/>
</dbReference>
<name>A0A845PSD1_9FLAO</name>
<feature type="domain" description="Protein glutaminase" evidence="2">
    <location>
        <begin position="152"/>
        <end position="259"/>
    </location>
</feature>
<dbReference type="EMBL" id="JAAABJ010000509">
    <property type="protein sequence ID" value="NAW51169.1"/>
    <property type="molecule type" value="Genomic_DNA"/>
</dbReference>